<accession>A0ABV4P769</accession>
<comment type="subcellular location">
    <subcellularLocation>
        <location evidence="5">Cell membrane</location>
        <topology evidence="5">Multi-pass membrane protein</topology>
    </subcellularLocation>
</comment>
<evidence type="ECO:0000256" key="3">
    <source>
        <dbReference type="ARBA" id="ARBA00022989"/>
    </source>
</evidence>
<reference evidence="6 7" key="1">
    <citation type="submission" date="2024-08" db="EMBL/GenBank/DDBJ databases">
        <authorList>
            <person name="Ishaq N."/>
        </authorList>
    </citation>
    <scope>NUCLEOTIDE SEQUENCE [LARGE SCALE GENOMIC DNA]</scope>
    <source>
        <strain evidence="6 7">DSM 18651</strain>
    </source>
</reference>
<dbReference type="Proteomes" id="UP001569428">
    <property type="component" value="Unassembled WGS sequence"/>
</dbReference>
<keyword evidence="3 5" id="KW-1133">Transmembrane helix</keyword>
<evidence type="ECO:0000313" key="6">
    <source>
        <dbReference type="EMBL" id="MFA0813535.1"/>
    </source>
</evidence>
<dbReference type="PANTHER" id="PTHR36116:SF1">
    <property type="entry name" value="UPF0060 MEMBRANE PROTEIN YNFA"/>
    <property type="match status" value="1"/>
</dbReference>
<evidence type="ECO:0000313" key="7">
    <source>
        <dbReference type="Proteomes" id="UP001569428"/>
    </source>
</evidence>
<evidence type="ECO:0000256" key="1">
    <source>
        <dbReference type="ARBA" id="ARBA00022475"/>
    </source>
</evidence>
<proteinExistence type="inferred from homology"/>
<keyword evidence="1 5" id="KW-1003">Cell membrane</keyword>
<evidence type="ECO:0000256" key="4">
    <source>
        <dbReference type="ARBA" id="ARBA00023136"/>
    </source>
</evidence>
<dbReference type="SUPFAM" id="SSF103481">
    <property type="entry name" value="Multidrug resistance efflux transporter EmrE"/>
    <property type="match status" value="1"/>
</dbReference>
<dbReference type="Pfam" id="PF02694">
    <property type="entry name" value="UPF0060"/>
    <property type="match status" value="1"/>
</dbReference>
<dbReference type="RefSeq" id="WP_371841351.1">
    <property type="nucleotide sequence ID" value="NZ_JBGMEK010000105.1"/>
</dbReference>
<comment type="similarity">
    <text evidence="5">Belongs to the UPF0060 family.</text>
</comment>
<dbReference type="InterPro" id="IPR003844">
    <property type="entry name" value="UPF0060"/>
</dbReference>
<dbReference type="InterPro" id="IPR037185">
    <property type="entry name" value="EmrE-like"/>
</dbReference>
<dbReference type="NCBIfam" id="NF002586">
    <property type="entry name" value="PRK02237.1"/>
    <property type="match status" value="1"/>
</dbReference>
<dbReference type="PANTHER" id="PTHR36116">
    <property type="entry name" value="UPF0060 MEMBRANE PROTEIN YNFA"/>
    <property type="match status" value="1"/>
</dbReference>
<dbReference type="EMBL" id="JBGMEK010000105">
    <property type="protein sequence ID" value="MFA0813535.1"/>
    <property type="molecule type" value="Genomic_DNA"/>
</dbReference>
<evidence type="ECO:0000256" key="5">
    <source>
        <dbReference type="HAMAP-Rule" id="MF_00010"/>
    </source>
</evidence>
<gene>
    <name evidence="6" type="ORF">ACCI49_21830</name>
</gene>
<feature type="transmembrane region" description="Helical" evidence="5">
    <location>
        <begin position="86"/>
        <end position="106"/>
    </location>
</feature>
<keyword evidence="2 5" id="KW-0812">Transmembrane</keyword>
<protein>
    <submittedName>
        <fullName evidence="6">YnfA family protein</fullName>
    </submittedName>
</protein>
<dbReference type="HAMAP" id="MF_00010">
    <property type="entry name" value="UPF0060"/>
    <property type="match status" value="1"/>
</dbReference>
<feature type="transmembrane region" description="Helical" evidence="5">
    <location>
        <begin position="32"/>
        <end position="50"/>
    </location>
</feature>
<comment type="caution">
    <text evidence="6">The sequence shown here is derived from an EMBL/GenBank/DDBJ whole genome shotgun (WGS) entry which is preliminary data.</text>
</comment>
<evidence type="ECO:0000256" key="2">
    <source>
        <dbReference type="ARBA" id="ARBA00022692"/>
    </source>
</evidence>
<organism evidence="6 7">
    <name type="scientific">Microbulbifer epialgicus</name>
    <dbReference type="NCBI Taxonomy" id="393907"/>
    <lineage>
        <taxon>Bacteria</taxon>
        <taxon>Pseudomonadati</taxon>
        <taxon>Pseudomonadota</taxon>
        <taxon>Gammaproteobacteria</taxon>
        <taxon>Cellvibrionales</taxon>
        <taxon>Microbulbiferaceae</taxon>
        <taxon>Microbulbifer</taxon>
    </lineage>
</organism>
<keyword evidence="7" id="KW-1185">Reference proteome</keyword>
<name>A0ABV4P769_9GAMM</name>
<sequence length="111" mass="12236">MFELKTVALFLLTALAEITGCYLPLLWIKQGMSAWLLVPGGISLALFVWLLTLHPTAAGRVYAAYGGIYIFTSIMWLWLINGVRPTVWDITGACIAVVGMCVIMFAPRQVD</sequence>
<keyword evidence="4 5" id="KW-0472">Membrane</keyword>
<feature type="transmembrane region" description="Helical" evidence="5">
    <location>
        <begin position="62"/>
        <end position="80"/>
    </location>
</feature>